<gene>
    <name evidence="1" type="ORF">H5410_021953</name>
</gene>
<proteinExistence type="predicted"/>
<feature type="non-terminal residue" evidence="1">
    <location>
        <position position="1"/>
    </location>
</feature>
<keyword evidence="2" id="KW-1185">Reference proteome</keyword>
<feature type="non-terminal residue" evidence="1">
    <location>
        <position position="66"/>
    </location>
</feature>
<reference evidence="1 2" key="1">
    <citation type="submission" date="2020-09" db="EMBL/GenBank/DDBJ databases">
        <title>De no assembly of potato wild relative species, Solanum commersonii.</title>
        <authorList>
            <person name="Cho K."/>
        </authorList>
    </citation>
    <scope>NUCLEOTIDE SEQUENCE [LARGE SCALE GENOMIC DNA]</scope>
    <source>
        <strain evidence="1">LZ3.2</strain>
        <tissue evidence="1">Leaf</tissue>
    </source>
</reference>
<name>A0A9J5ZFR3_SOLCO</name>
<accession>A0A9J5ZFR3</accession>
<dbReference type="Proteomes" id="UP000824120">
    <property type="component" value="Chromosome 4"/>
</dbReference>
<evidence type="ECO:0000313" key="2">
    <source>
        <dbReference type="Proteomes" id="UP000824120"/>
    </source>
</evidence>
<organism evidence="1 2">
    <name type="scientific">Solanum commersonii</name>
    <name type="common">Commerson's wild potato</name>
    <name type="synonym">Commerson's nightshade</name>
    <dbReference type="NCBI Taxonomy" id="4109"/>
    <lineage>
        <taxon>Eukaryota</taxon>
        <taxon>Viridiplantae</taxon>
        <taxon>Streptophyta</taxon>
        <taxon>Embryophyta</taxon>
        <taxon>Tracheophyta</taxon>
        <taxon>Spermatophyta</taxon>
        <taxon>Magnoliopsida</taxon>
        <taxon>eudicotyledons</taxon>
        <taxon>Gunneridae</taxon>
        <taxon>Pentapetalae</taxon>
        <taxon>asterids</taxon>
        <taxon>lamiids</taxon>
        <taxon>Solanales</taxon>
        <taxon>Solanaceae</taxon>
        <taxon>Solanoideae</taxon>
        <taxon>Solaneae</taxon>
        <taxon>Solanum</taxon>
    </lineage>
</organism>
<dbReference type="AlphaFoldDB" id="A0A9J5ZFR3"/>
<sequence length="66" mass="7627">FLCALIIEQRDECYYAEVLVCECFDAEVFADDFYYSRPLLVLWESVIILRSLLASVIMPRSLLTSA</sequence>
<comment type="caution">
    <text evidence="1">The sequence shown here is derived from an EMBL/GenBank/DDBJ whole genome shotgun (WGS) entry which is preliminary data.</text>
</comment>
<dbReference type="EMBL" id="JACXVP010000004">
    <property type="protein sequence ID" value="KAG5610672.1"/>
    <property type="molecule type" value="Genomic_DNA"/>
</dbReference>
<evidence type="ECO:0000313" key="1">
    <source>
        <dbReference type="EMBL" id="KAG5610672.1"/>
    </source>
</evidence>
<protein>
    <submittedName>
        <fullName evidence="1">Uncharacterized protein</fullName>
    </submittedName>
</protein>